<evidence type="ECO:0000313" key="2">
    <source>
        <dbReference type="Proteomes" id="UP001194468"/>
    </source>
</evidence>
<dbReference type="Proteomes" id="UP001194468">
    <property type="component" value="Unassembled WGS sequence"/>
</dbReference>
<reference evidence="1" key="1">
    <citation type="submission" date="2019-10" db="EMBL/GenBank/DDBJ databases">
        <authorList>
            <consortium name="DOE Joint Genome Institute"/>
            <person name="Kuo A."/>
            <person name="Miyauchi S."/>
            <person name="Kiss E."/>
            <person name="Drula E."/>
            <person name="Kohler A."/>
            <person name="Sanchez-Garcia M."/>
            <person name="Andreopoulos B."/>
            <person name="Barry K.W."/>
            <person name="Bonito G."/>
            <person name="Buee M."/>
            <person name="Carver A."/>
            <person name="Chen C."/>
            <person name="Cichocki N."/>
            <person name="Clum A."/>
            <person name="Culley D."/>
            <person name="Crous P.W."/>
            <person name="Fauchery L."/>
            <person name="Girlanda M."/>
            <person name="Hayes R."/>
            <person name="Keri Z."/>
            <person name="LaButti K."/>
            <person name="Lipzen A."/>
            <person name="Lombard V."/>
            <person name="Magnuson J."/>
            <person name="Maillard F."/>
            <person name="Morin E."/>
            <person name="Murat C."/>
            <person name="Nolan M."/>
            <person name="Ohm R."/>
            <person name="Pangilinan J."/>
            <person name="Pereira M."/>
            <person name="Perotto S."/>
            <person name="Peter M."/>
            <person name="Riley R."/>
            <person name="Sitrit Y."/>
            <person name="Stielow B."/>
            <person name="Szollosi G."/>
            <person name="Zifcakova L."/>
            <person name="Stursova M."/>
            <person name="Spatafora J.W."/>
            <person name="Tedersoo L."/>
            <person name="Vaario L.-M."/>
            <person name="Yamada A."/>
            <person name="Yan M."/>
            <person name="Wang P."/>
            <person name="Xu J."/>
            <person name="Bruns T."/>
            <person name="Baldrian P."/>
            <person name="Vilgalys R."/>
            <person name="Henrissat B."/>
            <person name="Grigoriev I.V."/>
            <person name="Hibbett D."/>
            <person name="Nagy L.G."/>
            <person name="Martin F.M."/>
        </authorList>
    </citation>
    <scope>NUCLEOTIDE SEQUENCE</scope>
    <source>
        <strain evidence="1">BED1</strain>
    </source>
</reference>
<dbReference type="AlphaFoldDB" id="A0AAD4BD89"/>
<keyword evidence="2" id="KW-1185">Reference proteome</keyword>
<protein>
    <submittedName>
        <fullName evidence="1">Uncharacterized protein</fullName>
    </submittedName>
</protein>
<dbReference type="EMBL" id="WHUW01000132">
    <property type="protein sequence ID" value="KAF8422138.1"/>
    <property type="molecule type" value="Genomic_DNA"/>
</dbReference>
<sequence length="87" mass="9557">MKAIMDGWISMALTWIDVSVSVWDSRATSTISASKLRAAMIPLCRCNLQTGHAQPPAQSALLVSVCEWLNATQILLFFSFLTSDLIL</sequence>
<organism evidence="1 2">
    <name type="scientific">Boletus edulis BED1</name>
    <dbReference type="NCBI Taxonomy" id="1328754"/>
    <lineage>
        <taxon>Eukaryota</taxon>
        <taxon>Fungi</taxon>
        <taxon>Dikarya</taxon>
        <taxon>Basidiomycota</taxon>
        <taxon>Agaricomycotina</taxon>
        <taxon>Agaricomycetes</taxon>
        <taxon>Agaricomycetidae</taxon>
        <taxon>Boletales</taxon>
        <taxon>Boletineae</taxon>
        <taxon>Boletaceae</taxon>
        <taxon>Boletoideae</taxon>
        <taxon>Boletus</taxon>
    </lineage>
</organism>
<evidence type="ECO:0000313" key="1">
    <source>
        <dbReference type="EMBL" id="KAF8422138.1"/>
    </source>
</evidence>
<accession>A0AAD4BD89</accession>
<comment type="caution">
    <text evidence="1">The sequence shown here is derived from an EMBL/GenBank/DDBJ whole genome shotgun (WGS) entry which is preliminary data.</text>
</comment>
<name>A0AAD4BD89_BOLED</name>
<gene>
    <name evidence="1" type="ORF">L210DRAFT_2201396</name>
</gene>
<reference evidence="1" key="2">
    <citation type="journal article" date="2020" name="Nat. Commun.">
        <title>Large-scale genome sequencing of mycorrhizal fungi provides insights into the early evolution of symbiotic traits.</title>
        <authorList>
            <person name="Miyauchi S."/>
            <person name="Kiss E."/>
            <person name="Kuo A."/>
            <person name="Drula E."/>
            <person name="Kohler A."/>
            <person name="Sanchez-Garcia M."/>
            <person name="Morin E."/>
            <person name="Andreopoulos B."/>
            <person name="Barry K.W."/>
            <person name="Bonito G."/>
            <person name="Buee M."/>
            <person name="Carver A."/>
            <person name="Chen C."/>
            <person name="Cichocki N."/>
            <person name="Clum A."/>
            <person name="Culley D."/>
            <person name="Crous P.W."/>
            <person name="Fauchery L."/>
            <person name="Girlanda M."/>
            <person name="Hayes R.D."/>
            <person name="Keri Z."/>
            <person name="LaButti K."/>
            <person name="Lipzen A."/>
            <person name="Lombard V."/>
            <person name="Magnuson J."/>
            <person name="Maillard F."/>
            <person name="Murat C."/>
            <person name="Nolan M."/>
            <person name="Ohm R.A."/>
            <person name="Pangilinan J."/>
            <person name="Pereira M.F."/>
            <person name="Perotto S."/>
            <person name="Peter M."/>
            <person name="Pfister S."/>
            <person name="Riley R."/>
            <person name="Sitrit Y."/>
            <person name="Stielow J.B."/>
            <person name="Szollosi G."/>
            <person name="Zifcakova L."/>
            <person name="Stursova M."/>
            <person name="Spatafora J.W."/>
            <person name="Tedersoo L."/>
            <person name="Vaario L.M."/>
            <person name="Yamada A."/>
            <person name="Yan M."/>
            <person name="Wang P."/>
            <person name="Xu J."/>
            <person name="Bruns T."/>
            <person name="Baldrian P."/>
            <person name="Vilgalys R."/>
            <person name="Dunand C."/>
            <person name="Henrissat B."/>
            <person name="Grigoriev I.V."/>
            <person name="Hibbett D."/>
            <person name="Nagy L.G."/>
            <person name="Martin F.M."/>
        </authorList>
    </citation>
    <scope>NUCLEOTIDE SEQUENCE</scope>
    <source>
        <strain evidence="1">BED1</strain>
    </source>
</reference>
<proteinExistence type="predicted"/>